<dbReference type="Proteomes" id="UP000518266">
    <property type="component" value="Unassembled WGS sequence"/>
</dbReference>
<dbReference type="GO" id="GO:0005524">
    <property type="term" value="F:ATP binding"/>
    <property type="evidence" value="ECO:0007669"/>
    <property type="project" value="UniProtKB-KW"/>
</dbReference>
<dbReference type="GO" id="GO:0005886">
    <property type="term" value="C:plasma membrane"/>
    <property type="evidence" value="ECO:0007669"/>
    <property type="project" value="UniProtKB-SubCell"/>
</dbReference>
<dbReference type="AlphaFoldDB" id="A0A7J5YEY4"/>
<dbReference type="InterPro" id="IPR002048">
    <property type="entry name" value="EF_hand_dom"/>
</dbReference>
<dbReference type="EMBL" id="JAAKFY010000013">
    <property type="protein sequence ID" value="KAF3848032.1"/>
    <property type="molecule type" value="Genomic_DNA"/>
</dbReference>
<dbReference type="Pfam" id="PF16880">
    <property type="entry name" value="EHD_N"/>
    <property type="match status" value="1"/>
</dbReference>
<dbReference type="Gene3D" id="1.10.268.20">
    <property type="match status" value="3"/>
</dbReference>
<dbReference type="SMART" id="SM00027">
    <property type="entry name" value="EH"/>
    <property type="match status" value="1"/>
</dbReference>
<keyword evidence="5" id="KW-0479">Metal-binding</keyword>
<dbReference type="InterPro" id="IPR045063">
    <property type="entry name" value="Dynamin_N"/>
</dbReference>
<evidence type="ECO:0000259" key="14">
    <source>
        <dbReference type="PROSITE" id="PS51718"/>
    </source>
</evidence>
<dbReference type="FunFam" id="1.10.238.10:FF:000038">
    <property type="entry name" value="EH domain-containing protein 3"/>
    <property type="match status" value="1"/>
</dbReference>
<evidence type="ECO:0000256" key="11">
    <source>
        <dbReference type="ARBA" id="ARBA00023136"/>
    </source>
</evidence>
<feature type="domain" description="EF-hand" evidence="13">
    <location>
        <begin position="477"/>
        <end position="512"/>
    </location>
</feature>
<evidence type="ECO:0000313" key="15">
    <source>
        <dbReference type="EMBL" id="KAF3848032.1"/>
    </source>
</evidence>
<keyword evidence="7" id="KW-0967">Endosome</keyword>
<dbReference type="GO" id="GO:0016197">
    <property type="term" value="P:endosomal transport"/>
    <property type="evidence" value="ECO:0007669"/>
    <property type="project" value="TreeGrafter"/>
</dbReference>
<organism evidence="15 16">
    <name type="scientific">Dissostichus mawsoni</name>
    <name type="common">Antarctic cod</name>
    <dbReference type="NCBI Taxonomy" id="36200"/>
    <lineage>
        <taxon>Eukaryota</taxon>
        <taxon>Metazoa</taxon>
        <taxon>Chordata</taxon>
        <taxon>Craniata</taxon>
        <taxon>Vertebrata</taxon>
        <taxon>Euteleostomi</taxon>
        <taxon>Actinopterygii</taxon>
        <taxon>Neopterygii</taxon>
        <taxon>Teleostei</taxon>
        <taxon>Neoteleostei</taxon>
        <taxon>Acanthomorphata</taxon>
        <taxon>Eupercaria</taxon>
        <taxon>Perciformes</taxon>
        <taxon>Notothenioidei</taxon>
        <taxon>Nototheniidae</taxon>
        <taxon>Dissostichus</taxon>
    </lineage>
</organism>
<dbReference type="GO" id="GO:0010008">
    <property type="term" value="C:endosome membrane"/>
    <property type="evidence" value="ECO:0007669"/>
    <property type="project" value="UniProtKB-SubCell"/>
</dbReference>
<dbReference type="InterPro" id="IPR000261">
    <property type="entry name" value="EH_dom"/>
</dbReference>
<dbReference type="PROSITE" id="PS51718">
    <property type="entry name" value="G_DYNAMIN_2"/>
    <property type="match status" value="1"/>
</dbReference>
<evidence type="ECO:0000256" key="4">
    <source>
        <dbReference type="ARBA" id="ARBA00022553"/>
    </source>
</evidence>
<dbReference type="InterPro" id="IPR011992">
    <property type="entry name" value="EF-hand-dom_pair"/>
</dbReference>
<evidence type="ECO:0000256" key="6">
    <source>
        <dbReference type="ARBA" id="ARBA00022741"/>
    </source>
</evidence>
<keyword evidence="9" id="KW-0067">ATP-binding</keyword>
<dbReference type="Pfam" id="PF18150">
    <property type="entry name" value="DUF5600"/>
    <property type="match status" value="2"/>
</dbReference>
<protein>
    <submittedName>
        <fullName evidence="15">Uncharacterized protein</fullName>
    </submittedName>
</protein>
<evidence type="ECO:0000256" key="9">
    <source>
        <dbReference type="ARBA" id="ARBA00022840"/>
    </source>
</evidence>
<keyword evidence="8" id="KW-0106">Calcium</keyword>
<dbReference type="GO" id="GO:0006897">
    <property type="term" value="P:endocytosis"/>
    <property type="evidence" value="ECO:0007669"/>
    <property type="project" value="TreeGrafter"/>
</dbReference>
<evidence type="ECO:0000313" key="16">
    <source>
        <dbReference type="Proteomes" id="UP000518266"/>
    </source>
</evidence>
<dbReference type="GO" id="GO:0005525">
    <property type="term" value="F:GTP binding"/>
    <property type="evidence" value="ECO:0007669"/>
    <property type="project" value="InterPro"/>
</dbReference>
<evidence type="ECO:0000256" key="2">
    <source>
        <dbReference type="ARBA" id="ARBA00004413"/>
    </source>
</evidence>
<keyword evidence="10" id="KW-0342">GTP-binding</keyword>
<dbReference type="SUPFAM" id="SSF47473">
    <property type="entry name" value="EF-hand"/>
    <property type="match status" value="1"/>
</dbReference>
<dbReference type="CDD" id="cd09913">
    <property type="entry name" value="EHD"/>
    <property type="match status" value="1"/>
</dbReference>
<dbReference type="GO" id="GO:0005509">
    <property type="term" value="F:calcium ion binding"/>
    <property type="evidence" value="ECO:0007669"/>
    <property type="project" value="InterPro"/>
</dbReference>
<evidence type="ECO:0000256" key="1">
    <source>
        <dbReference type="ARBA" id="ARBA00004125"/>
    </source>
</evidence>
<dbReference type="OrthoDB" id="1716625at2759"/>
<dbReference type="Pfam" id="PF00350">
    <property type="entry name" value="Dynamin_N"/>
    <property type="match status" value="1"/>
</dbReference>
<comment type="subcellular location">
    <subcellularLocation>
        <location evidence="2">Cell membrane</location>
        <topology evidence="2">Peripheral membrane protein</topology>
        <orientation evidence="2">Cytoplasmic side</orientation>
    </subcellularLocation>
    <subcellularLocation>
        <location evidence="1">Endosome membrane</location>
        <topology evidence="1">Peripheral membrane protein</topology>
        <orientation evidence="1">Cytoplasmic side</orientation>
    </subcellularLocation>
</comment>
<dbReference type="InterPro" id="IPR040990">
    <property type="entry name" value="DUF5600"/>
</dbReference>
<feature type="domain" description="EH" evidence="12">
    <location>
        <begin position="445"/>
        <end position="533"/>
    </location>
</feature>
<accession>A0A7J5YEY4</accession>
<evidence type="ECO:0000256" key="3">
    <source>
        <dbReference type="ARBA" id="ARBA00022475"/>
    </source>
</evidence>
<keyword evidence="6" id="KW-0547">Nucleotide-binding</keyword>
<evidence type="ECO:0000256" key="5">
    <source>
        <dbReference type="ARBA" id="ARBA00022723"/>
    </source>
</evidence>
<keyword evidence="3" id="KW-1003">Cell membrane</keyword>
<dbReference type="PROSITE" id="PS50222">
    <property type="entry name" value="EF_HAND_2"/>
    <property type="match status" value="1"/>
</dbReference>
<keyword evidence="16" id="KW-1185">Reference proteome</keyword>
<sequence length="542" mass="62641">MSLRRLWSNPKTLGDVNVVTEELKNLYYKRLMPIEKYYAFSHFHSPCYEDAEFDNKPMVLVMGQYSTGKTTFIRYLIEQDFLGSRVGPEPTTDCFTALMHGEVEGIIPGNALTVDPKKPFRNLDPFGNAFLNRFQCVQMPNKVLESVSIIDTPGILTAARRKMSRGYDFPAVLRWFAERVDRIILLFDAHKLEFSDELTRAFGALCGHEDKLRVVLNKADRVDSQQLMRVRLPHVVAGEKPRQVCDHYQLIEVEEEDLLADIRNLPRNAAVRKLNDLKEMPTIFCKESKKHNLIYQLPVIFTKIQQQHRVPAGDFPDCTKMQVKHYFLIYLTCFRIDLQLLNFTCVCITFQEKLLGQDFSKFKTLKPSLMASLDKLLATDIANLVPLLQQQELRKERKKSLPGVLDGEFLGTFRREHYKKDPFKEFRRDDESGEADFVEWAVEKYKPKYDEIFYNLSPNDGKLSGTKVREWMTTTLLPSSVLAHIWRLSDVDGDGMLDNEEFALAVHLIEGKLEGHWLPRELPSHLVPPSKRLSTASDEEQT</sequence>
<evidence type="ECO:0000259" key="13">
    <source>
        <dbReference type="PROSITE" id="PS50222"/>
    </source>
</evidence>
<dbReference type="Pfam" id="PF12763">
    <property type="entry name" value="EH"/>
    <property type="match status" value="1"/>
</dbReference>
<proteinExistence type="predicted"/>
<evidence type="ECO:0000256" key="10">
    <source>
        <dbReference type="ARBA" id="ARBA00023134"/>
    </source>
</evidence>
<comment type="caution">
    <text evidence="15">The sequence shown here is derived from an EMBL/GenBank/DDBJ whole genome shotgun (WGS) entry which is preliminary data.</text>
</comment>
<dbReference type="InterPro" id="IPR031692">
    <property type="entry name" value="EHD_N"/>
</dbReference>
<dbReference type="PANTHER" id="PTHR11216">
    <property type="entry name" value="EH DOMAIN"/>
    <property type="match status" value="1"/>
</dbReference>
<dbReference type="InterPro" id="IPR018247">
    <property type="entry name" value="EF_Hand_1_Ca_BS"/>
</dbReference>
<dbReference type="InterPro" id="IPR030381">
    <property type="entry name" value="G_DYNAMIN_dom"/>
</dbReference>
<dbReference type="CDD" id="cd00052">
    <property type="entry name" value="EH"/>
    <property type="match status" value="1"/>
</dbReference>
<dbReference type="PROSITE" id="PS00018">
    <property type="entry name" value="EF_HAND_1"/>
    <property type="match status" value="1"/>
</dbReference>
<dbReference type="Gene3D" id="3.40.50.300">
    <property type="entry name" value="P-loop containing nucleotide triphosphate hydrolases"/>
    <property type="match status" value="1"/>
</dbReference>
<dbReference type="PANTHER" id="PTHR11216:SF62">
    <property type="entry name" value="EH DOMAIN-CONTAINING PROTEIN 2"/>
    <property type="match status" value="1"/>
</dbReference>
<keyword evidence="11" id="KW-0472">Membrane</keyword>
<dbReference type="InterPro" id="IPR027417">
    <property type="entry name" value="P-loop_NTPase"/>
</dbReference>
<dbReference type="SUPFAM" id="SSF52540">
    <property type="entry name" value="P-loop containing nucleoside triphosphate hydrolases"/>
    <property type="match status" value="1"/>
</dbReference>
<name>A0A7J5YEY4_DISMA</name>
<dbReference type="PROSITE" id="PS50031">
    <property type="entry name" value="EH"/>
    <property type="match status" value="1"/>
</dbReference>
<evidence type="ECO:0000256" key="8">
    <source>
        <dbReference type="ARBA" id="ARBA00022837"/>
    </source>
</evidence>
<gene>
    <name evidence="15" type="ORF">F7725_021060</name>
</gene>
<dbReference type="Gene3D" id="1.10.238.10">
    <property type="entry name" value="EF-hand"/>
    <property type="match status" value="1"/>
</dbReference>
<evidence type="ECO:0000259" key="12">
    <source>
        <dbReference type="PROSITE" id="PS50031"/>
    </source>
</evidence>
<feature type="domain" description="Dynamin-type G" evidence="14">
    <location>
        <begin position="53"/>
        <end position="311"/>
    </location>
</feature>
<reference evidence="15 16" key="1">
    <citation type="submission" date="2020-03" db="EMBL/GenBank/DDBJ databases">
        <title>Dissostichus mawsoni Genome sequencing and assembly.</title>
        <authorList>
            <person name="Park H."/>
        </authorList>
    </citation>
    <scope>NUCLEOTIDE SEQUENCE [LARGE SCALE GENOMIC DNA]</scope>
    <source>
        <strain evidence="15">DM0001</strain>
        <tissue evidence="15">Muscle</tissue>
    </source>
</reference>
<keyword evidence="4" id="KW-0597">Phosphoprotein</keyword>
<evidence type="ECO:0000256" key="7">
    <source>
        <dbReference type="ARBA" id="ARBA00022753"/>
    </source>
</evidence>